<feature type="binding site" evidence="18">
    <location>
        <position position="263"/>
    </location>
    <ligand>
        <name>ATP</name>
        <dbReference type="ChEBI" id="CHEBI:30616"/>
    </ligand>
</feature>
<keyword evidence="8 19" id="KW-0812">Transmembrane</keyword>
<dbReference type="PROSITE" id="PS00108">
    <property type="entry name" value="PROTEIN_KINASE_ST"/>
    <property type="match status" value="1"/>
</dbReference>
<dbReference type="InterPro" id="IPR045860">
    <property type="entry name" value="Snake_toxin-like_sf"/>
</dbReference>
<gene>
    <name evidence="22" type="ORF">TBRA_LOCUS8699</name>
</gene>
<evidence type="ECO:0000256" key="6">
    <source>
        <dbReference type="ARBA" id="ARBA00022527"/>
    </source>
</evidence>
<keyword evidence="11 18" id="KW-0547">Nucleotide-binding</keyword>
<proteinExistence type="inferred from homology"/>
<evidence type="ECO:0000256" key="16">
    <source>
        <dbReference type="ARBA" id="ARBA00023136"/>
    </source>
</evidence>
<dbReference type="InterPro" id="IPR008271">
    <property type="entry name" value="Ser/Thr_kinase_AS"/>
</dbReference>
<dbReference type="GO" id="GO:0046872">
    <property type="term" value="F:metal ion binding"/>
    <property type="evidence" value="ECO:0007669"/>
    <property type="project" value="UniProtKB-KW"/>
</dbReference>
<dbReference type="SMART" id="SM00220">
    <property type="entry name" value="S_TKc"/>
    <property type="match status" value="1"/>
</dbReference>
<dbReference type="PROSITE" id="PS51256">
    <property type="entry name" value="GS"/>
    <property type="match status" value="1"/>
</dbReference>
<comment type="similarity">
    <text evidence="4">Belongs to the protein kinase superfamily. TKL Ser/Thr protein kinase family. TGFB receptor subfamily.</text>
</comment>
<evidence type="ECO:0000256" key="19">
    <source>
        <dbReference type="SAM" id="Phobius"/>
    </source>
</evidence>
<dbReference type="AlphaFoldDB" id="A0A6H5IQB5"/>
<evidence type="ECO:0000256" key="8">
    <source>
        <dbReference type="ARBA" id="ARBA00022692"/>
    </source>
</evidence>
<accession>A0A6H5IQB5</accession>
<dbReference type="InterPro" id="IPR000719">
    <property type="entry name" value="Prot_kinase_dom"/>
</dbReference>
<feature type="domain" description="Protein kinase" evidence="20">
    <location>
        <begin position="236"/>
        <end position="529"/>
    </location>
</feature>
<evidence type="ECO:0000256" key="13">
    <source>
        <dbReference type="ARBA" id="ARBA00022840"/>
    </source>
</evidence>
<dbReference type="OrthoDB" id="69842at2759"/>
<dbReference type="EMBL" id="CADCXV010000831">
    <property type="protein sequence ID" value="CAB0036853.1"/>
    <property type="molecule type" value="Genomic_DNA"/>
</dbReference>
<dbReference type="SMART" id="SM00467">
    <property type="entry name" value="GS"/>
    <property type="match status" value="1"/>
</dbReference>
<keyword evidence="9" id="KW-0479">Metal-binding</keyword>
<dbReference type="Gene3D" id="3.30.200.20">
    <property type="entry name" value="Phosphorylase Kinase, domain 1"/>
    <property type="match status" value="1"/>
</dbReference>
<evidence type="ECO:0000313" key="22">
    <source>
        <dbReference type="EMBL" id="CAB0036853.1"/>
    </source>
</evidence>
<dbReference type="PANTHER" id="PTHR23255">
    <property type="entry name" value="TRANSFORMING GROWTH FACTOR-BETA RECEPTOR TYPE I AND II"/>
    <property type="match status" value="1"/>
</dbReference>
<dbReference type="GO" id="GO:0071363">
    <property type="term" value="P:cellular response to growth factor stimulus"/>
    <property type="evidence" value="ECO:0007669"/>
    <property type="project" value="TreeGrafter"/>
</dbReference>
<evidence type="ECO:0000256" key="15">
    <source>
        <dbReference type="ARBA" id="ARBA00022989"/>
    </source>
</evidence>
<keyword evidence="15 19" id="KW-1133">Transmembrane helix</keyword>
<dbReference type="PROSITE" id="PS00107">
    <property type="entry name" value="PROTEIN_KINASE_ATP"/>
    <property type="match status" value="1"/>
</dbReference>
<keyword evidence="14" id="KW-0460">Magnesium</keyword>
<dbReference type="GO" id="GO:0005524">
    <property type="term" value="F:ATP binding"/>
    <property type="evidence" value="ECO:0007669"/>
    <property type="project" value="UniProtKB-UniRule"/>
</dbReference>
<dbReference type="InterPro" id="IPR017441">
    <property type="entry name" value="Protein_kinase_ATP_BS"/>
</dbReference>
<feature type="domain" description="GS" evidence="21">
    <location>
        <begin position="208"/>
        <end position="235"/>
    </location>
</feature>
<evidence type="ECO:0000313" key="23">
    <source>
        <dbReference type="Proteomes" id="UP000479190"/>
    </source>
</evidence>
<evidence type="ECO:0000256" key="17">
    <source>
        <dbReference type="ARBA" id="ARBA00023170"/>
    </source>
</evidence>
<dbReference type="Pfam" id="PF08515">
    <property type="entry name" value="TGF_beta_GS"/>
    <property type="match status" value="1"/>
</dbReference>
<keyword evidence="10" id="KW-0732">Signal</keyword>
<keyword evidence="17" id="KW-0675">Receptor</keyword>
<keyword evidence="7" id="KW-0808">Transferase</keyword>
<organism evidence="22 23">
    <name type="scientific">Trichogramma brassicae</name>
    <dbReference type="NCBI Taxonomy" id="86971"/>
    <lineage>
        <taxon>Eukaryota</taxon>
        <taxon>Metazoa</taxon>
        <taxon>Ecdysozoa</taxon>
        <taxon>Arthropoda</taxon>
        <taxon>Hexapoda</taxon>
        <taxon>Insecta</taxon>
        <taxon>Pterygota</taxon>
        <taxon>Neoptera</taxon>
        <taxon>Endopterygota</taxon>
        <taxon>Hymenoptera</taxon>
        <taxon>Apocrita</taxon>
        <taxon>Proctotrupomorpha</taxon>
        <taxon>Chalcidoidea</taxon>
        <taxon>Trichogrammatidae</taxon>
        <taxon>Trichogramma</taxon>
    </lineage>
</organism>
<evidence type="ECO:0000256" key="9">
    <source>
        <dbReference type="ARBA" id="ARBA00022723"/>
    </source>
</evidence>
<evidence type="ECO:0000256" key="14">
    <source>
        <dbReference type="ARBA" id="ARBA00022842"/>
    </source>
</evidence>
<evidence type="ECO:0000256" key="7">
    <source>
        <dbReference type="ARBA" id="ARBA00022679"/>
    </source>
</evidence>
<dbReference type="Gene3D" id="1.10.510.10">
    <property type="entry name" value="Transferase(Phosphotransferase) domain 1"/>
    <property type="match status" value="1"/>
</dbReference>
<dbReference type="Pfam" id="PF00069">
    <property type="entry name" value="Pkinase"/>
    <property type="match status" value="1"/>
</dbReference>
<comment type="cofactor">
    <cofactor evidence="2">
        <name>Mg(2+)</name>
        <dbReference type="ChEBI" id="CHEBI:18420"/>
    </cofactor>
</comment>
<dbReference type="PROSITE" id="PS50011">
    <property type="entry name" value="PROTEIN_KINASE_DOM"/>
    <property type="match status" value="1"/>
</dbReference>
<feature type="transmembrane region" description="Helical" evidence="19">
    <location>
        <begin position="166"/>
        <end position="188"/>
    </location>
</feature>
<protein>
    <recommendedName>
        <fullName evidence="5">receptor protein serine/threonine kinase</fullName>
        <ecNumber evidence="5">2.7.11.30</ecNumber>
    </recommendedName>
</protein>
<evidence type="ECO:0000256" key="4">
    <source>
        <dbReference type="ARBA" id="ARBA00009605"/>
    </source>
</evidence>
<dbReference type="FunFam" id="3.30.200.20:FF:000055">
    <property type="entry name" value="Receptor protein serine/threonine kinase"/>
    <property type="match status" value="1"/>
</dbReference>
<comment type="subcellular location">
    <subcellularLocation>
        <location evidence="3">Membrane</location>
        <topology evidence="3">Single-pass type I membrane protein</topology>
    </subcellularLocation>
</comment>
<dbReference type="SUPFAM" id="SSF57302">
    <property type="entry name" value="Snake toxin-like"/>
    <property type="match status" value="1"/>
</dbReference>
<dbReference type="SUPFAM" id="SSF56112">
    <property type="entry name" value="Protein kinase-like (PK-like)"/>
    <property type="match status" value="1"/>
</dbReference>
<sequence length="538" mass="59862">MYVCFLMAFVKCKSVNATFVVCRMRPSALVIAAAATATTSRVVDIYLRAPKYKYVTGLTCYCDGSCPSDKQNGTCQTRPGGHCFSAVEEIWDSEQEELVPEWSFGCLPPDEQGFMQCKGYLVPHLQGKNIVCCNDSDLCNRDIFPMYKSHSTPPPNSQALPSDAPLIILAVILSVCLIIFSLGAILVYQRHKRNKERGPCLVSGSESGTLKDLIDQSSGSGSGLPLLVQRTIAKQIQLSQCVGKGRYGEVWLARWRGEKVAVKIFFTLEEASWFRETEIYQTVLMRHDNILGFIAADIKGTGSWTQMLLITDYHERGSLHDYLQSTVLDYASLLAVCLSIASGVVHLHTEIFGTRGKPAIAHRDIKSKNILVKRNGECAIADFGLAVRYLSETGEIDIAPNARVGTRRYMAPEQLDESLNTSCFDSFKMADMYSVGLVLWEICRRCATGGKVSTAEPYALPYHDVVPNDPDFEEMRLAVCVKNLRPVIPQRWDSDPILCTMSKLMTECWHSNPAVRLTALRVKKTMSKLHIDNAIKIV</sequence>
<evidence type="ECO:0000256" key="2">
    <source>
        <dbReference type="ARBA" id="ARBA00001946"/>
    </source>
</evidence>
<dbReference type="Proteomes" id="UP000479190">
    <property type="component" value="Unassembled WGS sequence"/>
</dbReference>
<evidence type="ECO:0000256" key="11">
    <source>
        <dbReference type="ARBA" id="ARBA00022741"/>
    </source>
</evidence>
<reference evidence="22 23" key="1">
    <citation type="submission" date="2020-02" db="EMBL/GenBank/DDBJ databases">
        <authorList>
            <person name="Ferguson B K."/>
        </authorList>
    </citation>
    <scope>NUCLEOTIDE SEQUENCE [LARGE SCALE GENOMIC DNA]</scope>
</reference>
<keyword evidence="12" id="KW-0418">Kinase</keyword>
<dbReference type="GO" id="GO:0004675">
    <property type="term" value="F:transmembrane receptor protein serine/threonine kinase activity"/>
    <property type="evidence" value="ECO:0007669"/>
    <property type="project" value="UniProtKB-EC"/>
</dbReference>
<evidence type="ECO:0000256" key="3">
    <source>
        <dbReference type="ARBA" id="ARBA00004479"/>
    </source>
</evidence>
<dbReference type="GO" id="GO:0005886">
    <property type="term" value="C:plasma membrane"/>
    <property type="evidence" value="ECO:0007669"/>
    <property type="project" value="TreeGrafter"/>
</dbReference>
<evidence type="ECO:0000256" key="10">
    <source>
        <dbReference type="ARBA" id="ARBA00022729"/>
    </source>
</evidence>
<keyword evidence="16 19" id="KW-0472">Membrane</keyword>
<dbReference type="Gene3D" id="2.10.60.10">
    <property type="entry name" value="CD59"/>
    <property type="match status" value="1"/>
</dbReference>
<evidence type="ECO:0000259" key="20">
    <source>
        <dbReference type="PROSITE" id="PS50011"/>
    </source>
</evidence>
<evidence type="ECO:0000256" key="12">
    <source>
        <dbReference type="ARBA" id="ARBA00022777"/>
    </source>
</evidence>
<dbReference type="InterPro" id="IPR003605">
    <property type="entry name" value="GS_dom"/>
</dbReference>
<keyword evidence="6" id="KW-0723">Serine/threonine-protein kinase</keyword>
<dbReference type="FunFam" id="2.10.60.10:FF:000021">
    <property type="entry name" value="Receptor protein serine/threonine kinase"/>
    <property type="match status" value="1"/>
</dbReference>
<keyword evidence="23" id="KW-1185">Reference proteome</keyword>
<dbReference type="PANTHER" id="PTHR23255:SF68">
    <property type="entry name" value="RECEPTOR PROTEIN SERINE_THREONINE KINASE"/>
    <property type="match status" value="1"/>
</dbReference>
<evidence type="ECO:0000256" key="5">
    <source>
        <dbReference type="ARBA" id="ARBA00012401"/>
    </source>
</evidence>
<name>A0A6H5IQB5_9HYME</name>
<dbReference type="Pfam" id="PF01064">
    <property type="entry name" value="Activin_recp"/>
    <property type="match status" value="1"/>
</dbReference>
<dbReference type="CDD" id="cd23596">
    <property type="entry name" value="TFP_LU_ECD_Tkv"/>
    <property type="match status" value="1"/>
</dbReference>
<evidence type="ECO:0000256" key="18">
    <source>
        <dbReference type="PROSITE-ProRule" id="PRU10141"/>
    </source>
</evidence>
<dbReference type="InterPro" id="IPR000472">
    <property type="entry name" value="Activin_recp"/>
</dbReference>
<keyword evidence="13 18" id="KW-0067">ATP-binding</keyword>
<dbReference type="InterPro" id="IPR000333">
    <property type="entry name" value="TGFB_receptor"/>
</dbReference>
<dbReference type="InterPro" id="IPR011009">
    <property type="entry name" value="Kinase-like_dom_sf"/>
</dbReference>
<dbReference type="FunFam" id="1.10.510.10:FF:000018">
    <property type="entry name" value="Receptor protein serine/threonine kinase"/>
    <property type="match status" value="1"/>
</dbReference>
<evidence type="ECO:0000256" key="1">
    <source>
        <dbReference type="ARBA" id="ARBA00001936"/>
    </source>
</evidence>
<evidence type="ECO:0000259" key="21">
    <source>
        <dbReference type="PROSITE" id="PS51256"/>
    </source>
</evidence>
<dbReference type="EC" id="2.7.11.30" evidence="5"/>
<comment type="cofactor">
    <cofactor evidence="1">
        <name>Mn(2+)</name>
        <dbReference type="ChEBI" id="CHEBI:29035"/>
    </cofactor>
</comment>
<dbReference type="GO" id="GO:0043235">
    <property type="term" value="C:receptor complex"/>
    <property type="evidence" value="ECO:0007669"/>
    <property type="project" value="TreeGrafter"/>
</dbReference>